<dbReference type="InterPro" id="IPR009003">
    <property type="entry name" value="Peptidase_S1_PA"/>
</dbReference>
<feature type="signal peptide" evidence="7">
    <location>
        <begin position="1"/>
        <end position="20"/>
    </location>
</feature>
<dbReference type="Proteomes" id="UP000663828">
    <property type="component" value="Unassembled WGS sequence"/>
</dbReference>
<reference evidence="9" key="1">
    <citation type="submission" date="2021-02" db="EMBL/GenBank/DDBJ databases">
        <authorList>
            <person name="Nowell W R."/>
        </authorList>
    </citation>
    <scope>NUCLEOTIDE SEQUENCE</scope>
</reference>
<dbReference type="PANTHER" id="PTHR24256">
    <property type="entry name" value="TRYPTASE-RELATED"/>
    <property type="match status" value="1"/>
</dbReference>
<evidence type="ECO:0000256" key="3">
    <source>
        <dbReference type="ARBA" id="ARBA00022729"/>
    </source>
</evidence>
<gene>
    <name evidence="9" type="ORF">XAT740_LOCUS23864</name>
</gene>
<feature type="domain" description="Peptidase S1" evidence="8">
    <location>
        <begin position="162"/>
        <end position="403"/>
    </location>
</feature>
<dbReference type="InterPro" id="IPR001254">
    <property type="entry name" value="Trypsin_dom"/>
</dbReference>
<accession>A0A814WYU3</accession>
<proteinExistence type="inferred from homology"/>
<dbReference type="CDD" id="cd00190">
    <property type="entry name" value="Tryp_SPc"/>
    <property type="match status" value="1"/>
</dbReference>
<evidence type="ECO:0000256" key="4">
    <source>
        <dbReference type="ARBA" id="ARBA00023157"/>
    </source>
</evidence>
<dbReference type="AlphaFoldDB" id="A0A814WYU3"/>
<protein>
    <recommendedName>
        <fullName evidence="8">Peptidase S1 domain-containing protein</fullName>
    </recommendedName>
</protein>
<evidence type="ECO:0000256" key="2">
    <source>
        <dbReference type="ARBA" id="ARBA00022525"/>
    </source>
</evidence>
<dbReference type="InterPro" id="IPR051487">
    <property type="entry name" value="Ser/Thr_Proteases_Immune/Dev"/>
</dbReference>
<keyword evidence="4" id="KW-1015">Disulfide bond</keyword>
<keyword evidence="10" id="KW-1185">Reference proteome</keyword>
<dbReference type="GO" id="GO:0004252">
    <property type="term" value="F:serine-type endopeptidase activity"/>
    <property type="evidence" value="ECO:0007669"/>
    <property type="project" value="InterPro"/>
</dbReference>
<sequence length="404" mass="45718">MKLILLLMTLYCTNTLCANANHNISLFYPWFLQSCIRNCSWTRWFNNGKPYNTSSGDFEDTAEIIANNPETMCTTPIAMEVQTINYKNGDWNYEWQAAQTIDNISLVSFYAAEPAGVDFRVRYCCPGHALTSMTHVMTTDSSISQRSSKYGVQKISSSTNDTIGDFRAIEARENSWPWMAYLYKSKVDLNETCLAGCSAIIIDKDHLITSAHCVESMDSANISLIAGLHRLSSRSEEDRRQLRSIKQIFLHPQYNSLTNVNDVAVLRLQTSFTLTKYVQSVCFSDGTNQFNEKVIAVGWGRQQLDGVSYKALKQIYATVVNNCESHRSSYDHNLQLCVSNALNSSSICQNFDHGVIFTRRNGRYTIEGMSSYVGSCDSLGKTHQPLVYTRISAFKTWIYQIVQQ</sequence>
<dbReference type="Gene3D" id="2.40.10.10">
    <property type="entry name" value="Trypsin-like serine proteases"/>
    <property type="match status" value="1"/>
</dbReference>
<dbReference type="InterPro" id="IPR025155">
    <property type="entry name" value="WxxW_domain"/>
</dbReference>
<dbReference type="FunFam" id="2.40.10.10:FF:000068">
    <property type="entry name" value="transmembrane protease serine 2"/>
    <property type="match status" value="1"/>
</dbReference>
<dbReference type="Pfam" id="PF00089">
    <property type="entry name" value="Trypsin"/>
    <property type="match status" value="1"/>
</dbReference>
<comment type="caution">
    <text evidence="9">The sequence shown here is derived from an EMBL/GenBank/DDBJ whole genome shotgun (WGS) entry which is preliminary data.</text>
</comment>
<organism evidence="9 10">
    <name type="scientific">Adineta ricciae</name>
    <name type="common">Rotifer</name>
    <dbReference type="NCBI Taxonomy" id="249248"/>
    <lineage>
        <taxon>Eukaryota</taxon>
        <taxon>Metazoa</taxon>
        <taxon>Spiralia</taxon>
        <taxon>Gnathifera</taxon>
        <taxon>Rotifera</taxon>
        <taxon>Eurotatoria</taxon>
        <taxon>Bdelloidea</taxon>
        <taxon>Adinetida</taxon>
        <taxon>Adinetidae</taxon>
        <taxon>Adineta</taxon>
    </lineage>
</organism>
<keyword evidence="2" id="KW-0964">Secreted</keyword>
<keyword evidence="5" id="KW-0325">Glycoprotein</keyword>
<dbReference type="PROSITE" id="PS50240">
    <property type="entry name" value="TRYPSIN_DOM"/>
    <property type="match status" value="1"/>
</dbReference>
<comment type="subcellular location">
    <subcellularLocation>
        <location evidence="1">Secreted</location>
    </subcellularLocation>
</comment>
<dbReference type="EMBL" id="CAJNOR010001821">
    <property type="protein sequence ID" value="CAF1204486.1"/>
    <property type="molecule type" value="Genomic_DNA"/>
</dbReference>
<dbReference type="SUPFAM" id="SSF50494">
    <property type="entry name" value="Trypsin-like serine proteases"/>
    <property type="match status" value="1"/>
</dbReference>
<evidence type="ECO:0000259" key="8">
    <source>
        <dbReference type="PROSITE" id="PS50240"/>
    </source>
</evidence>
<dbReference type="GO" id="GO:0006508">
    <property type="term" value="P:proteolysis"/>
    <property type="evidence" value="ECO:0007669"/>
    <property type="project" value="InterPro"/>
</dbReference>
<name>A0A814WYU3_ADIRI</name>
<dbReference type="InterPro" id="IPR043504">
    <property type="entry name" value="Peptidase_S1_PA_chymotrypsin"/>
</dbReference>
<comment type="similarity">
    <text evidence="6">Belongs to the peptidase S1 family. CLIP subfamily.</text>
</comment>
<evidence type="ECO:0000256" key="5">
    <source>
        <dbReference type="ARBA" id="ARBA00023180"/>
    </source>
</evidence>
<dbReference type="Pfam" id="PF13330">
    <property type="entry name" value="Mucin2_WxxW"/>
    <property type="match status" value="1"/>
</dbReference>
<dbReference type="PROSITE" id="PS51257">
    <property type="entry name" value="PROKAR_LIPOPROTEIN"/>
    <property type="match status" value="1"/>
</dbReference>
<evidence type="ECO:0000313" key="9">
    <source>
        <dbReference type="EMBL" id="CAF1204486.1"/>
    </source>
</evidence>
<keyword evidence="3 7" id="KW-0732">Signal</keyword>
<evidence type="ECO:0000313" key="10">
    <source>
        <dbReference type="Proteomes" id="UP000663828"/>
    </source>
</evidence>
<feature type="chain" id="PRO_5032405424" description="Peptidase S1 domain-containing protein" evidence="7">
    <location>
        <begin position="21"/>
        <end position="404"/>
    </location>
</feature>
<evidence type="ECO:0000256" key="6">
    <source>
        <dbReference type="ARBA" id="ARBA00024195"/>
    </source>
</evidence>
<dbReference type="SMART" id="SM00020">
    <property type="entry name" value="Tryp_SPc"/>
    <property type="match status" value="1"/>
</dbReference>
<evidence type="ECO:0000256" key="7">
    <source>
        <dbReference type="SAM" id="SignalP"/>
    </source>
</evidence>
<dbReference type="GO" id="GO:0005576">
    <property type="term" value="C:extracellular region"/>
    <property type="evidence" value="ECO:0007669"/>
    <property type="project" value="UniProtKB-SubCell"/>
</dbReference>
<evidence type="ECO:0000256" key="1">
    <source>
        <dbReference type="ARBA" id="ARBA00004613"/>
    </source>
</evidence>